<dbReference type="InterPro" id="IPR001623">
    <property type="entry name" value="DnaJ_domain"/>
</dbReference>
<comment type="catalytic activity">
    <reaction evidence="5">
        <text>an adenosine in mRNA + S-adenosyl-L-methionine = an N(6)-methyladenosine in mRNA + S-adenosyl-L-homocysteine + H(+)</text>
        <dbReference type="Rhea" id="RHEA:55584"/>
        <dbReference type="Rhea" id="RHEA-COMP:12414"/>
        <dbReference type="Rhea" id="RHEA-COMP:12417"/>
        <dbReference type="ChEBI" id="CHEBI:15378"/>
        <dbReference type="ChEBI" id="CHEBI:57856"/>
        <dbReference type="ChEBI" id="CHEBI:59789"/>
        <dbReference type="ChEBI" id="CHEBI:74411"/>
        <dbReference type="ChEBI" id="CHEBI:74449"/>
        <dbReference type="EC" id="2.1.1.348"/>
    </reaction>
</comment>
<feature type="compositionally biased region" description="Basic and acidic residues" evidence="7">
    <location>
        <begin position="672"/>
        <end position="689"/>
    </location>
</feature>
<keyword evidence="4" id="KW-0949">S-adenosyl-L-methionine</keyword>
<evidence type="ECO:0000256" key="4">
    <source>
        <dbReference type="ARBA" id="ARBA00022691"/>
    </source>
</evidence>
<accession>A0A8W8JW30</accession>
<dbReference type="Pfam" id="PF05063">
    <property type="entry name" value="MT-A70"/>
    <property type="match status" value="1"/>
</dbReference>
<sequence length="794" mass="91105">MSISGMRARMLQRKKEREGLEAEISKSVSKSQPSVSDGPKTDSKPETTTASTCSAPTPKVATVSVTPDVVKDSQEPVKVDPEVEKKVLMVLCDINLDIPCNAAVIADHTTKALGRGITLASIEILLQNFASQQLISIITEENPSSGKSKYVVQDLDLTKLLAVIKDPKSKKRKREEEEDSENEPPHKQSKQQGAEGGIDDIESLLSMQSAKERVSKQVNEEIQQLLTHPTAKEQILVSRFKSQGGVALQEFCQYGTKEECQKLNESKEKCERLHFRKIIHKHTDESLGDCSFLNTCFHMDTCKYVHYEIDYPAKNETAGMKKEALLAKSALDKSNEGEVHMFPPQWVQCDLRNFDMSTLGKCAVVMADPPWDIHMELPYGTMQDDEMRKLDVPVLQDDGFIFLWVTGRAMELGRECLDLWGYKRIDELIWVKTNQLQRIIRTGRTGHWLNHGKEHCLVGVKGNPKGANRGLDCDVLVAEVRATSHKPDEVYGIIERLSPGTRKVELFGRPHNVQPNWITLGNQLEGVRLKDPDIVSRFKEKYPDNEIRFGRGVPSAYTIRNMISNCVRTKLVHSRVSPSFTCLIHTSTICMKDHYKTLQVESDASSTEIKEAYLNLSKLYHPDVNPDENAKRMFQELTEAYEVLGNEKGRHAYDNKFIRRFKEIRHKSAKTSKKDPDRRSKKDPDRRSYKEIHEKIKKVYQKDEELFKEWVRKDEENIRRFFEEHMYGERKDEIRERERIAKDRHKKNEDLYKAMNERDQGKIEKMEIRLMKQFAKVLAIGLVGAFLLEKLSES</sequence>
<dbReference type="EnsemblMetazoa" id="G21246.6">
    <property type="protein sequence ID" value="G21246.6:cds"/>
    <property type="gene ID" value="G21246"/>
</dbReference>
<dbReference type="GO" id="GO:0036396">
    <property type="term" value="C:RNA N6-methyladenosine methyltransferase complex"/>
    <property type="evidence" value="ECO:0007669"/>
    <property type="project" value="TreeGrafter"/>
</dbReference>
<dbReference type="GO" id="GO:0005634">
    <property type="term" value="C:nucleus"/>
    <property type="evidence" value="ECO:0007669"/>
    <property type="project" value="InterPro"/>
</dbReference>
<dbReference type="Pfam" id="PF00226">
    <property type="entry name" value="DnaJ"/>
    <property type="match status" value="1"/>
</dbReference>
<keyword evidence="2" id="KW-0489">Methyltransferase</keyword>
<dbReference type="InterPro" id="IPR036869">
    <property type="entry name" value="J_dom_sf"/>
</dbReference>
<dbReference type="SUPFAM" id="SSF53335">
    <property type="entry name" value="S-adenosyl-L-methionine-dependent methyltransferases"/>
    <property type="match status" value="1"/>
</dbReference>
<organism evidence="9 10">
    <name type="scientific">Magallana gigas</name>
    <name type="common">Pacific oyster</name>
    <name type="synonym">Crassostrea gigas</name>
    <dbReference type="NCBI Taxonomy" id="29159"/>
    <lineage>
        <taxon>Eukaryota</taxon>
        <taxon>Metazoa</taxon>
        <taxon>Spiralia</taxon>
        <taxon>Lophotrochozoa</taxon>
        <taxon>Mollusca</taxon>
        <taxon>Bivalvia</taxon>
        <taxon>Autobranchia</taxon>
        <taxon>Pteriomorphia</taxon>
        <taxon>Ostreida</taxon>
        <taxon>Ostreoidea</taxon>
        <taxon>Ostreidae</taxon>
        <taxon>Magallana</taxon>
    </lineage>
</organism>
<proteinExistence type="inferred from homology"/>
<evidence type="ECO:0000256" key="1">
    <source>
        <dbReference type="ARBA" id="ARBA00012160"/>
    </source>
</evidence>
<feature type="compositionally biased region" description="Basic and acidic residues" evidence="7">
    <location>
        <begin position="13"/>
        <end position="24"/>
    </location>
</feature>
<evidence type="ECO:0000313" key="10">
    <source>
        <dbReference type="Proteomes" id="UP000005408"/>
    </source>
</evidence>
<evidence type="ECO:0000313" key="9">
    <source>
        <dbReference type="EnsemblMetazoa" id="G21246.6:cds"/>
    </source>
</evidence>
<dbReference type="SUPFAM" id="SSF46565">
    <property type="entry name" value="Chaperone J-domain"/>
    <property type="match status" value="1"/>
</dbReference>
<dbReference type="GO" id="GO:0001734">
    <property type="term" value="F:mRNA m(6)A methyltransferase activity"/>
    <property type="evidence" value="ECO:0007669"/>
    <property type="project" value="UniProtKB-EC"/>
</dbReference>
<dbReference type="Gene3D" id="1.10.287.110">
    <property type="entry name" value="DnaJ domain"/>
    <property type="match status" value="1"/>
</dbReference>
<dbReference type="PROSITE" id="PS50076">
    <property type="entry name" value="DNAJ_2"/>
    <property type="match status" value="1"/>
</dbReference>
<feature type="domain" description="J" evidence="8">
    <location>
        <begin position="593"/>
        <end position="657"/>
    </location>
</feature>
<evidence type="ECO:0000256" key="6">
    <source>
        <dbReference type="PROSITE-ProRule" id="PRU00489"/>
    </source>
</evidence>
<dbReference type="PROSITE" id="PS00636">
    <property type="entry name" value="DNAJ_1"/>
    <property type="match status" value="1"/>
</dbReference>
<dbReference type="InterPro" id="IPR025848">
    <property type="entry name" value="MT-A70"/>
</dbReference>
<evidence type="ECO:0000256" key="5">
    <source>
        <dbReference type="ARBA" id="ARBA00048957"/>
    </source>
</evidence>
<feature type="compositionally biased region" description="Low complexity" evidence="7">
    <location>
        <begin position="25"/>
        <end position="36"/>
    </location>
</feature>
<reference evidence="9" key="1">
    <citation type="submission" date="2022-08" db="UniProtKB">
        <authorList>
            <consortium name="EnsemblMetazoa"/>
        </authorList>
    </citation>
    <scope>IDENTIFICATION</scope>
    <source>
        <strain evidence="9">05x7-T-G4-1.051#20</strain>
    </source>
</reference>
<dbReference type="CDD" id="cd06257">
    <property type="entry name" value="DnaJ"/>
    <property type="match status" value="1"/>
</dbReference>
<name>A0A8W8JW30_MAGGI</name>
<evidence type="ECO:0000259" key="8">
    <source>
        <dbReference type="PROSITE" id="PS50076"/>
    </source>
</evidence>
<dbReference type="EC" id="2.1.1.348" evidence="1"/>
<feature type="region of interest" description="Disordered" evidence="7">
    <location>
        <begin position="1"/>
        <end position="58"/>
    </location>
</feature>
<dbReference type="InterPro" id="IPR029063">
    <property type="entry name" value="SAM-dependent_MTases_sf"/>
</dbReference>
<comment type="similarity">
    <text evidence="6">Belongs to the MT-A70-like family.</text>
</comment>
<evidence type="ECO:0000256" key="7">
    <source>
        <dbReference type="SAM" id="MobiDB-lite"/>
    </source>
</evidence>
<evidence type="ECO:0000256" key="3">
    <source>
        <dbReference type="ARBA" id="ARBA00022679"/>
    </source>
</evidence>
<dbReference type="PROSITE" id="PS51563">
    <property type="entry name" value="SAM_MTA70L_1"/>
    <property type="match status" value="1"/>
</dbReference>
<feature type="region of interest" description="Disordered" evidence="7">
    <location>
        <begin position="168"/>
        <end position="195"/>
    </location>
</feature>
<dbReference type="InterPro" id="IPR018253">
    <property type="entry name" value="DnaJ_domain_CS"/>
</dbReference>
<keyword evidence="10" id="KW-1185">Reference proteome</keyword>
<dbReference type="PANTHER" id="PTHR12829">
    <property type="entry name" value="N6-ADENOSINE-METHYLTRANSFERASE"/>
    <property type="match status" value="1"/>
</dbReference>
<dbReference type="GO" id="GO:0001510">
    <property type="term" value="P:RNA methylation"/>
    <property type="evidence" value="ECO:0007669"/>
    <property type="project" value="InterPro"/>
</dbReference>
<dbReference type="Proteomes" id="UP000005408">
    <property type="component" value="Unassembled WGS sequence"/>
</dbReference>
<dbReference type="PANTHER" id="PTHR12829:SF7">
    <property type="entry name" value="N6-ADENOSINE-METHYLTRANSFERASE CATALYTIC SUBUNIT"/>
    <property type="match status" value="1"/>
</dbReference>
<keyword evidence="3" id="KW-0808">Transferase</keyword>
<dbReference type="AlphaFoldDB" id="A0A8W8JW30"/>
<feature type="region of interest" description="Disordered" evidence="7">
    <location>
        <begin position="665"/>
        <end position="689"/>
    </location>
</feature>
<dbReference type="Gene3D" id="3.40.50.150">
    <property type="entry name" value="Vaccinia Virus protein VP39"/>
    <property type="match status" value="1"/>
</dbReference>
<feature type="compositionally biased region" description="Low complexity" evidence="7">
    <location>
        <begin position="47"/>
        <end position="58"/>
    </location>
</feature>
<dbReference type="SMART" id="SM00271">
    <property type="entry name" value="DnaJ"/>
    <property type="match status" value="1"/>
</dbReference>
<protein>
    <recommendedName>
        <fullName evidence="1">mRNA m(6)A methyltransferase</fullName>
        <ecNumber evidence="1">2.1.1.348</ecNumber>
    </recommendedName>
</protein>
<dbReference type="PROSITE" id="PS51143">
    <property type="entry name" value="MT_A70"/>
    <property type="match status" value="1"/>
</dbReference>
<dbReference type="InterPro" id="IPR007757">
    <property type="entry name" value="MT-A70-like"/>
</dbReference>
<evidence type="ECO:0000256" key="2">
    <source>
        <dbReference type="ARBA" id="ARBA00022603"/>
    </source>
</evidence>
<dbReference type="PRINTS" id="PR00625">
    <property type="entry name" value="JDOMAIN"/>
</dbReference>